<dbReference type="AlphaFoldDB" id="A0A2P6RGZ5"/>
<keyword evidence="1" id="KW-1133">Transmembrane helix</keyword>
<feature type="transmembrane region" description="Helical" evidence="1">
    <location>
        <begin position="12"/>
        <end position="32"/>
    </location>
</feature>
<dbReference type="EMBL" id="PDCK01000041">
    <property type="protein sequence ID" value="PRQ45698.1"/>
    <property type="molecule type" value="Genomic_DNA"/>
</dbReference>
<reference evidence="2 3" key="1">
    <citation type="journal article" date="2018" name="Nat. Genet.">
        <title>The Rosa genome provides new insights in the design of modern roses.</title>
        <authorList>
            <person name="Bendahmane M."/>
        </authorList>
    </citation>
    <scope>NUCLEOTIDE SEQUENCE [LARGE SCALE GENOMIC DNA]</scope>
    <source>
        <strain evidence="3">cv. Old Blush</strain>
    </source>
</reference>
<sequence length="51" mass="5820">MMTSELKMDTCAIQPILLLGSWLIISGWNLLVNQEILGWHCQQMVLIHIAL</sequence>
<proteinExistence type="predicted"/>
<evidence type="ECO:0000256" key="1">
    <source>
        <dbReference type="SAM" id="Phobius"/>
    </source>
</evidence>
<accession>A0A2P6RGZ5</accession>
<keyword evidence="3" id="KW-1185">Reference proteome</keyword>
<dbReference type="Gramene" id="PRQ45698">
    <property type="protein sequence ID" value="PRQ45698"/>
    <property type="gene ID" value="RchiOBHm_Chr3g0494451"/>
</dbReference>
<comment type="caution">
    <text evidence="2">The sequence shown here is derived from an EMBL/GenBank/DDBJ whole genome shotgun (WGS) entry which is preliminary data.</text>
</comment>
<evidence type="ECO:0000313" key="2">
    <source>
        <dbReference type="EMBL" id="PRQ45698.1"/>
    </source>
</evidence>
<evidence type="ECO:0000313" key="3">
    <source>
        <dbReference type="Proteomes" id="UP000238479"/>
    </source>
</evidence>
<dbReference type="Proteomes" id="UP000238479">
    <property type="component" value="Chromosome 3"/>
</dbReference>
<keyword evidence="1" id="KW-0472">Membrane</keyword>
<gene>
    <name evidence="2" type="ORF">RchiOBHm_Chr3g0494451</name>
</gene>
<protein>
    <submittedName>
        <fullName evidence="2">Uncharacterized protein</fullName>
    </submittedName>
</protein>
<name>A0A2P6RGZ5_ROSCH</name>
<keyword evidence="1" id="KW-0812">Transmembrane</keyword>
<organism evidence="2 3">
    <name type="scientific">Rosa chinensis</name>
    <name type="common">China rose</name>
    <dbReference type="NCBI Taxonomy" id="74649"/>
    <lineage>
        <taxon>Eukaryota</taxon>
        <taxon>Viridiplantae</taxon>
        <taxon>Streptophyta</taxon>
        <taxon>Embryophyta</taxon>
        <taxon>Tracheophyta</taxon>
        <taxon>Spermatophyta</taxon>
        <taxon>Magnoliopsida</taxon>
        <taxon>eudicotyledons</taxon>
        <taxon>Gunneridae</taxon>
        <taxon>Pentapetalae</taxon>
        <taxon>rosids</taxon>
        <taxon>fabids</taxon>
        <taxon>Rosales</taxon>
        <taxon>Rosaceae</taxon>
        <taxon>Rosoideae</taxon>
        <taxon>Rosoideae incertae sedis</taxon>
        <taxon>Rosa</taxon>
    </lineage>
</organism>